<keyword evidence="2" id="KW-1185">Reference proteome</keyword>
<reference evidence="1 2" key="1">
    <citation type="journal article" date="2023" name="Arcadia Sci">
        <title>De novo assembly of a long-read Amblyomma americanum tick genome.</title>
        <authorList>
            <person name="Chou S."/>
            <person name="Poskanzer K.E."/>
            <person name="Rollins M."/>
            <person name="Thuy-Boun P.S."/>
        </authorList>
    </citation>
    <scope>NUCLEOTIDE SEQUENCE [LARGE SCALE GENOMIC DNA]</scope>
    <source>
        <strain evidence="1">F_SG_1</strain>
        <tissue evidence="1">Salivary glands</tissue>
    </source>
</reference>
<sequence>MTPSSEKKKEMQSVNPFPDLPLSTRITTSLMHFLFQMRIKACDGIEELLNSERIAVGQNDADSEKQISKAILFSYDTPRFMKEKKESVE</sequence>
<proteinExistence type="predicted"/>
<evidence type="ECO:0000313" key="1">
    <source>
        <dbReference type="EMBL" id="KAK8783824.1"/>
    </source>
</evidence>
<protein>
    <submittedName>
        <fullName evidence="1">Uncharacterized protein</fullName>
    </submittedName>
</protein>
<gene>
    <name evidence="1" type="ORF">V5799_009802</name>
</gene>
<dbReference type="AlphaFoldDB" id="A0AAQ4F9F5"/>
<evidence type="ECO:0000313" key="2">
    <source>
        <dbReference type="Proteomes" id="UP001321473"/>
    </source>
</evidence>
<accession>A0AAQ4F9F5</accession>
<dbReference type="EMBL" id="JARKHS020005139">
    <property type="protein sequence ID" value="KAK8783824.1"/>
    <property type="molecule type" value="Genomic_DNA"/>
</dbReference>
<organism evidence="1 2">
    <name type="scientific">Amblyomma americanum</name>
    <name type="common">Lone star tick</name>
    <dbReference type="NCBI Taxonomy" id="6943"/>
    <lineage>
        <taxon>Eukaryota</taxon>
        <taxon>Metazoa</taxon>
        <taxon>Ecdysozoa</taxon>
        <taxon>Arthropoda</taxon>
        <taxon>Chelicerata</taxon>
        <taxon>Arachnida</taxon>
        <taxon>Acari</taxon>
        <taxon>Parasitiformes</taxon>
        <taxon>Ixodida</taxon>
        <taxon>Ixodoidea</taxon>
        <taxon>Ixodidae</taxon>
        <taxon>Amblyomminae</taxon>
        <taxon>Amblyomma</taxon>
    </lineage>
</organism>
<name>A0AAQ4F9F5_AMBAM</name>
<dbReference type="Proteomes" id="UP001321473">
    <property type="component" value="Unassembled WGS sequence"/>
</dbReference>
<comment type="caution">
    <text evidence="1">The sequence shown here is derived from an EMBL/GenBank/DDBJ whole genome shotgun (WGS) entry which is preliminary data.</text>
</comment>